<protein>
    <submittedName>
        <fullName evidence="2">Uncharacterized protein</fullName>
    </submittedName>
</protein>
<feature type="compositionally biased region" description="Polar residues" evidence="1">
    <location>
        <begin position="89"/>
        <end position="104"/>
    </location>
</feature>
<comment type="caution">
    <text evidence="2">The sequence shown here is derived from an EMBL/GenBank/DDBJ whole genome shotgun (WGS) entry which is preliminary data.</text>
</comment>
<feature type="region of interest" description="Disordered" evidence="1">
    <location>
        <begin position="88"/>
        <end position="110"/>
    </location>
</feature>
<dbReference type="EMBL" id="JAAAIN010002245">
    <property type="protein sequence ID" value="KAG0295309.1"/>
    <property type="molecule type" value="Genomic_DNA"/>
</dbReference>
<keyword evidence="3" id="KW-1185">Reference proteome</keyword>
<evidence type="ECO:0000313" key="2">
    <source>
        <dbReference type="EMBL" id="KAG0295309.1"/>
    </source>
</evidence>
<reference evidence="2" key="1">
    <citation type="journal article" date="2020" name="Fungal Divers.">
        <title>Resolving the Mortierellaceae phylogeny through synthesis of multi-gene phylogenetics and phylogenomics.</title>
        <authorList>
            <person name="Vandepol N."/>
            <person name="Liber J."/>
            <person name="Desiro A."/>
            <person name="Na H."/>
            <person name="Kennedy M."/>
            <person name="Barry K."/>
            <person name="Grigoriev I.V."/>
            <person name="Miller A.N."/>
            <person name="O'Donnell K."/>
            <person name="Stajich J.E."/>
            <person name="Bonito G."/>
        </authorList>
    </citation>
    <scope>NUCLEOTIDE SEQUENCE</scope>
    <source>
        <strain evidence="2">NVP60</strain>
    </source>
</reference>
<organism evidence="2 3">
    <name type="scientific">Linnemannia gamsii</name>
    <dbReference type="NCBI Taxonomy" id="64522"/>
    <lineage>
        <taxon>Eukaryota</taxon>
        <taxon>Fungi</taxon>
        <taxon>Fungi incertae sedis</taxon>
        <taxon>Mucoromycota</taxon>
        <taxon>Mortierellomycotina</taxon>
        <taxon>Mortierellomycetes</taxon>
        <taxon>Mortierellales</taxon>
        <taxon>Mortierellaceae</taxon>
        <taxon>Linnemannia</taxon>
    </lineage>
</organism>
<dbReference type="AlphaFoldDB" id="A0A9P6QTP8"/>
<proteinExistence type="predicted"/>
<dbReference type="Proteomes" id="UP000823405">
    <property type="component" value="Unassembled WGS sequence"/>
</dbReference>
<gene>
    <name evidence="2" type="ORF">BGZ97_004846</name>
</gene>
<accession>A0A9P6QTP8</accession>
<name>A0A9P6QTP8_9FUNG</name>
<dbReference type="OrthoDB" id="2357015at2759"/>
<evidence type="ECO:0000256" key="1">
    <source>
        <dbReference type="SAM" id="MobiDB-lite"/>
    </source>
</evidence>
<evidence type="ECO:0000313" key="3">
    <source>
        <dbReference type="Proteomes" id="UP000823405"/>
    </source>
</evidence>
<sequence>MFGSLSYKDETKLLCMDFQDAFRLQQFDLFVIPLSRRDFGDKMKAAVISSLELAARLHQEIERRSQPTVTLGYYDRATLADALLLIEKTTATPQSPPKGTQESDNTIHLE</sequence>